<gene>
    <name evidence="1" type="ORF">AK812_SmicGene33321</name>
</gene>
<name>A0A1Q9CRX6_SYMMI</name>
<keyword evidence="2" id="KW-1185">Reference proteome</keyword>
<evidence type="ECO:0008006" key="3">
    <source>
        <dbReference type="Google" id="ProtNLM"/>
    </source>
</evidence>
<comment type="caution">
    <text evidence="1">The sequence shown here is derived from an EMBL/GenBank/DDBJ whole genome shotgun (WGS) entry which is preliminary data.</text>
</comment>
<evidence type="ECO:0000313" key="1">
    <source>
        <dbReference type="EMBL" id="OLP85662.1"/>
    </source>
</evidence>
<dbReference type="InterPro" id="IPR013783">
    <property type="entry name" value="Ig-like_fold"/>
</dbReference>
<accession>A0A1Q9CRX6</accession>
<dbReference type="OrthoDB" id="428178at2759"/>
<reference evidence="1 2" key="1">
    <citation type="submission" date="2016-02" db="EMBL/GenBank/DDBJ databases">
        <title>Genome analysis of coral dinoflagellate symbionts highlights evolutionary adaptations to a symbiotic lifestyle.</title>
        <authorList>
            <person name="Aranda M."/>
            <person name="Li Y."/>
            <person name="Liew Y.J."/>
            <person name="Baumgarten S."/>
            <person name="Simakov O."/>
            <person name="Wilson M."/>
            <person name="Piel J."/>
            <person name="Ashoor H."/>
            <person name="Bougouffa S."/>
            <person name="Bajic V.B."/>
            <person name="Ryu T."/>
            <person name="Ravasi T."/>
            <person name="Bayer T."/>
            <person name="Micklem G."/>
            <person name="Kim H."/>
            <person name="Bhak J."/>
            <person name="Lajeunesse T.C."/>
            <person name="Voolstra C.R."/>
        </authorList>
    </citation>
    <scope>NUCLEOTIDE SEQUENCE [LARGE SCALE GENOMIC DNA]</scope>
    <source>
        <strain evidence="1 2">CCMP2467</strain>
    </source>
</reference>
<dbReference type="EMBL" id="LSRX01000963">
    <property type="protein sequence ID" value="OLP85662.1"/>
    <property type="molecule type" value="Genomic_DNA"/>
</dbReference>
<dbReference type="Proteomes" id="UP000186817">
    <property type="component" value="Unassembled WGS sequence"/>
</dbReference>
<dbReference type="AlphaFoldDB" id="A0A1Q9CRX6"/>
<protein>
    <recommendedName>
        <fullName evidence="3">IPT/TIG domain-containing protein</fullName>
    </recommendedName>
</protein>
<evidence type="ECO:0000313" key="2">
    <source>
        <dbReference type="Proteomes" id="UP000186817"/>
    </source>
</evidence>
<dbReference type="Gene3D" id="2.60.40.10">
    <property type="entry name" value="Immunoglobulins"/>
    <property type="match status" value="1"/>
</dbReference>
<organism evidence="1 2">
    <name type="scientific">Symbiodinium microadriaticum</name>
    <name type="common">Dinoflagellate</name>
    <name type="synonym">Zooxanthella microadriatica</name>
    <dbReference type="NCBI Taxonomy" id="2951"/>
    <lineage>
        <taxon>Eukaryota</taxon>
        <taxon>Sar</taxon>
        <taxon>Alveolata</taxon>
        <taxon>Dinophyceae</taxon>
        <taxon>Suessiales</taxon>
        <taxon>Symbiodiniaceae</taxon>
        <taxon>Symbiodinium</taxon>
    </lineage>
</organism>
<sequence length="586" mass="63022">MSRAASQTQLVHVHRKLDTANGCSDTGEGYSREAFSIFRDGGQCVNSSDIVPCEIQQSRQHLRVRLTVDSPQQGQALPQDYVLDVVVGVLDVRLESANIPAVLAADASSSADFVISTPRGMEADVLGLRIGPFLQLLVVMGAENYTENLLERTRYNVSANSLVGLGRELTIILQVRPPPGSDFPTLDVRTALVVSFQQPSVVSIETNMANNTISVLQTTVITVSGTNLAVVASNTSVSAEIFVAGLPSNCSTTECQEPALQALLDAGEASLCSDMVVLSASTLSCSMEPTVSAQLGLCLVLRSGLFARRYCAALGPPGALRPEQPAVGGLSQPVQDMSSPEPFIVIVDGDLPWENVSQGYLQVWATLFDEVPADVSNPGDGYQPLCAQAVRMDNSSILCFRTQNFNISQLGSRANIYVQSGPDATSANINEGGLQVNQPRIDSITRSHEFEVGALDVTIEGEHFGTQANGNMVVQLETFGANTSAVPDLSLADEQGQPTHVVPCQIISHEDTQLRCRVEDQSLFGAEVPGEYYEETVEVEESRRLQQGDEPLDLPRLALQLSQLPVAFSVFYEPGRVLCTQPRVQR</sequence>
<proteinExistence type="predicted"/>